<sequence length="100" mass="12451">MQKNKKNYQKNKKFNKQLFNQKDNKYSYSYKKYNKNSYKNKNNIYYILGEKRPLRPLTTAYLHRNKKKKTGIFFKEPTFKTILYPFYLNLKLINEYLKKK</sequence>
<dbReference type="EMBL" id="HM590418">
    <property type="protein sequence ID" value="ADK76245.1"/>
    <property type="molecule type" value="Genomic_DNA"/>
</dbReference>
<name>F6KA25_9STRA</name>
<organism evidence="1">
    <name type="scientific">Phytophthora phaseoli</name>
    <dbReference type="NCBI Taxonomy" id="129358"/>
    <lineage>
        <taxon>Eukaryota</taxon>
        <taxon>Sar</taxon>
        <taxon>Stramenopiles</taxon>
        <taxon>Oomycota</taxon>
        <taxon>Peronosporomycetes</taxon>
        <taxon>Peronosporales</taxon>
        <taxon>Peronosporaceae</taxon>
        <taxon>Phytophthora</taxon>
    </lineage>
</organism>
<proteinExistence type="predicted"/>
<reference evidence="1" key="1">
    <citation type="submission" date="2010-06" db="EMBL/GenBank/DDBJ databases">
        <title>Mitochondrial genome sequences and evolution of the Phytophthora Ic clade.</title>
        <authorList>
            <person name="Lassiter E.S."/>
            <person name="Russ C."/>
            <person name="Nusbaum C."/>
            <person name="Zeng Q."/>
            <person name="Hu C.-H."/>
            <person name="Thorne J.L."/>
            <person name="Ristaino J.B."/>
        </authorList>
    </citation>
    <scope>NUCLEOTIDE SEQUENCE</scope>
    <source>
        <strain evidence="1">PHY P18</strain>
    </source>
</reference>
<evidence type="ECO:0000313" key="1">
    <source>
        <dbReference type="EMBL" id="ADK76245.1"/>
    </source>
</evidence>
<dbReference type="AlphaFoldDB" id="F6KA25"/>
<gene>
    <name evidence="1" type="primary">orf100</name>
</gene>
<accession>F6KA25</accession>
<protein>
    <submittedName>
        <fullName evidence="1">Orf100</fullName>
    </submittedName>
</protein>
<keyword evidence="1" id="KW-0496">Mitochondrion</keyword>
<geneLocation type="mitochondrion" evidence="1"/>
<dbReference type="GeneID" id="10744085"/>
<dbReference type="RefSeq" id="YP_004564271.1">
    <property type="nucleotide sequence ID" value="NC_015616.1"/>
</dbReference>